<feature type="domain" description="SPOR" evidence="3">
    <location>
        <begin position="444"/>
        <end position="493"/>
    </location>
</feature>
<comment type="caution">
    <text evidence="4">The sequence shown here is derived from an EMBL/GenBank/DDBJ whole genome shotgun (WGS) entry which is preliminary data.</text>
</comment>
<feature type="signal peptide" evidence="2">
    <location>
        <begin position="1"/>
        <end position="26"/>
    </location>
</feature>
<keyword evidence="5" id="KW-1185">Reference proteome</keyword>
<feature type="compositionally biased region" description="Acidic residues" evidence="1">
    <location>
        <begin position="270"/>
        <end position="282"/>
    </location>
</feature>
<evidence type="ECO:0000313" key="5">
    <source>
        <dbReference type="Proteomes" id="UP000014541"/>
    </source>
</evidence>
<dbReference type="HOGENOM" id="CLU_523664_0_0_12"/>
<evidence type="ECO:0000259" key="3">
    <source>
        <dbReference type="Pfam" id="PF05036"/>
    </source>
</evidence>
<dbReference type="OrthoDB" id="359211at2"/>
<evidence type="ECO:0000313" key="4">
    <source>
        <dbReference type="EMBL" id="EPF30873.1"/>
    </source>
</evidence>
<dbReference type="STRING" id="1125699.HMPREF9194_01198"/>
<feature type="compositionally biased region" description="Acidic residues" evidence="1">
    <location>
        <begin position="202"/>
        <end position="217"/>
    </location>
</feature>
<keyword evidence="2" id="KW-0732">Signal</keyword>
<evidence type="ECO:0000256" key="2">
    <source>
        <dbReference type="SAM" id="SignalP"/>
    </source>
</evidence>
<dbReference type="GO" id="GO:0042834">
    <property type="term" value="F:peptidoglycan binding"/>
    <property type="evidence" value="ECO:0007669"/>
    <property type="project" value="InterPro"/>
</dbReference>
<dbReference type="Proteomes" id="UP000014541">
    <property type="component" value="Unassembled WGS sequence"/>
</dbReference>
<protein>
    <recommendedName>
        <fullName evidence="3">SPOR domain-containing protein</fullName>
    </recommendedName>
</protein>
<dbReference type="PATRIC" id="fig|1125699.3.peg.1219"/>
<dbReference type="EMBL" id="ATFF01000006">
    <property type="protein sequence ID" value="EPF30873.1"/>
    <property type="molecule type" value="Genomic_DNA"/>
</dbReference>
<dbReference type="AlphaFoldDB" id="S3JY04"/>
<feature type="region of interest" description="Disordered" evidence="1">
    <location>
        <begin position="266"/>
        <end position="307"/>
    </location>
</feature>
<proteinExistence type="predicted"/>
<reference evidence="4 5" key="1">
    <citation type="submission" date="2013-04" db="EMBL/GenBank/DDBJ databases">
        <title>The Genome Sequence of Treponema maltophilum ATCC 51939.</title>
        <authorList>
            <consortium name="The Broad Institute Genomics Platform"/>
            <person name="Earl A."/>
            <person name="Ward D."/>
            <person name="Feldgarden M."/>
            <person name="Gevers D."/>
            <person name="Leonetti C."/>
            <person name="Blanton J.M."/>
            <person name="Dewhirst F.E."/>
            <person name="Izard J."/>
            <person name="Walker B."/>
            <person name="Young S."/>
            <person name="Zeng Q."/>
            <person name="Gargeya S."/>
            <person name="Fitzgerald M."/>
            <person name="Haas B."/>
            <person name="Abouelleil A."/>
            <person name="Allen A.W."/>
            <person name="Alvarado L."/>
            <person name="Arachchi H.M."/>
            <person name="Berlin A.M."/>
            <person name="Chapman S.B."/>
            <person name="Gainer-Dewar J."/>
            <person name="Goldberg J."/>
            <person name="Griggs A."/>
            <person name="Gujja S."/>
            <person name="Hansen M."/>
            <person name="Howarth C."/>
            <person name="Imamovic A."/>
            <person name="Ireland A."/>
            <person name="Larimer J."/>
            <person name="McCowan C."/>
            <person name="Murphy C."/>
            <person name="Pearson M."/>
            <person name="Poon T.W."/>
            <person name="Priest M."/>
            <person name="Roberts A."/>
            <person name="Saif S."/>
            <person name="Shea T."/>
            <person name="Sisk P."/>
            <person name="Sykes S."/>
            <person name="Wortman J."/>
            <person name="Nusbaum C."/>
            <person name="Birren B."/>
        </authorList>
    </citation>
    <scope>NUCLEOTIDE SEQUENCE [LARGE SCALE GENOMIC DNA]</scope>
    <source>
        <strain evidence="4 5">ATCC 51939</strain>
    </source>
</reference>
<accession>S3JY04</accession>
<name>S3JY04_TREMA</name>
<feature type="chain" id="PRO_5004511066" description="SPOR domain-containing protein" evidence="2">
    <location>
        <begin position="27"/>
        <end position="518"/>
    </location>
</feature>
<feature type="region of interest" description="Disordered" evidence="1">
    <location>
        <begin position="186"/>
        <end position="217"/>
    </location>
</feature>
<dbReference type="Pfam" id="PF05036">
    <property type="entry name" value="SPOR"/>
    <property type="match status" value="1"/>
</dbReference>
<dbReference type="InterPro" id="IPR007730">
    <property type="entry name" value="SPOR-like_dom"/>
</dbReference>
<sequence>MIQKTITKIAASVLFFLLFVSASKPSLDGRAVVAPQGELPPGLYVKSAAFLPGDTVLITNPAAKVSIEALVFASFSASDGIAVVLSPEAAKLLFIERGSNSIVQVTKNGGDMELSVLSKAYDALPLNEEPAVEAVGAIEDAQPELPVAVAEAQAAETEDTGVFTPFAEQGSEEVEQPQIAESDEVLPEPDEAPAEVAAAPAAEEESAETEIPADIEDKNEETALAEVQPAEAEEAPAEEVPAEIAAADEVPAESEEVTEDIVEVAAAPAAEEESAEPEIPADIEDKSEKSALVEAQPAETEDVPAEEVPAEIAEAEEVLPEPDEAPVEIAAADEAPAESEEVTHEAEEPVNEPNVLIAAEDNPPENTESVFDEPIVETAVANDTDNTETLPDYFAHVQEVPQEVSAEPVPVETPHTKAIDSNAFAARNENLERYIIQNVREFGKGTYCIQLATYKDPANIAGFIEKYADKYPVRLASSEKIGGAYQVLIGPLNKDEYPVVLKRFVAWGFKDAFLREIR</sequence>
<organism evidence="4 5">
    <name type="scientific">Treponema maltophilum ATCC 51939</name>
    <dbReference type="NCBI Taxonomy" id="1125699"/>
    <lineage>
        <taxon>Bacteria</taxon>
        <taxon>Pseudomonadati</taxon>
        <taxon>Spirochaetota</taxon>
        <taxon>Spirochaetia</taxon>
        <taxon>Spirochaetales</taxon>
        <taxon>Treponemataceae</taxon>
        <taxon>Treponema</taxon>
    </lineage>
</organism>
<gene>
    <name evidence="4" type="ORF">HMPREF9194_01198</name>
</gene>
<dbReference type="eggNOG" id="COG0797">
    <property type="taxonomic scope" value="Bacteria"/>
</dbReference>
<dbReference type="RefSeq" id="WP_016525484.1">
    <property type="nucleotide sequence ID" value="NZ_KE332518.1"/>
</dbReference>
<evidence type="ECO:0000256" key="1">
    <source>
        <dbReference type="SAM" id="MobiDB-lite"/>
    </source>
</evidence>